<dbReference type="EMBL" id="LJSK01000033">
    <property type="protein sequence ID" value="KPI89040.1"/>
    <property type="molecule type" value="Genomic_DNA"/>
</dbReference>
<feature type="region of interest" description="Disordered" evidence="1">
    <location>
        <begin position="497"/>
        <end position="525"/>
    </location>
</feature>
<feature type="compositionally biased region" description="Basic and acidic residues" evidence="1">
    <location>
        <begin position="217"/>
        <end position="238"/>
    </location>
</feature>
<feature type="compositionally biased region" description="Acidic residues" evidence="1">
    <location>
        <begin position="255"/>
        <end position="266"/>
    </location>
</feature>
<feature type="compositionally biased region" description="Pro residues" evidence="1">
    <location>
        <begin position="787"/>
        <end position="801"/>
    </location>
</feature>
<feature type="compositionally biased region" description="Basic residues" evidence="1">
    <location>
        <begin position="280"/>
        <end position="290"/>
    </location>
</feature>
<evidence type="ECO:0000313" key="2">
    <source>
        <dbReference type="EMBL" id="KPI89040.1"/>
    </source>
</evidence>
<reference evidence="2 3" key="1">
    <citation type="journal article" date="2015" name="PLoS Pathog.">
        <title>Leptomonas seymouri: Adaptations to the Dixenous Life Cycle Analyzed by Genome Sequencing, Transcriptome Profiling and Co-infection with Leishmania donovani.</title>
        <authorList>
            <person name="Kraeva N."/>
            <person name="Butenko A."/>
            <person name="Hlavacova J."/>
            <person name="Kostygov A."/>
            <person name="Myskova J."/>
            <person name="Grybchuk D."/>
            <person name="Lestinova T."/>
            <person name="Votypka J."/>
            <person name="Volf P."/>
            <person name="Opperdoes F."/>
            <person name="Flegontov P."/>
            <person name="Lukes J."/>
            <person name="Yurchenko V."/>
        </authorList>
    </citation>
    <scope>NUCLEOTIDE SEQUENCE [LARGE SCALE GENOMIC DNA]</scope>
    <source>
        <strain evidence="2 3">ATCC 30220</strain>
    </source>
</reference>
<keyword evidence="3" id="KW-1185">Reference proteome</keyword>
<accession>A0A0N1ILY4</accession>
<feature type="compositionally biased region" description="Low complexity" evidence="1">
    <location>
        <begin position="751"/>
        <end position="762"/>
    </location>
</feature>
<proteinExistence type="predicted"/>
<feature type="region of interest" description="Disordered" evidence="1">
    <location>
        <begin position="694"/>
        <end position="805"/>
    </location>
</feature>
<gene>
    <name evidence="2" type="ORF">ABL78_1853</name>
</gene>
<evidence type="ECO:0000313" key="3">
    <source>
        <dbReference type="Proteomes" id="UP000038009"/>
    </source>
</evidence>
<feature type="region of interest" description="Disordered" evidence="1">
    <location>
        <begin position="186"/>
        <end position="297"/>
    </location>
</feature>
<organism evidence="2 3">
    <name type="scientific">Leptomonas seymouri</name>
    <dbReference type="NCBI Taxonomy" id="5684"/>
    <lineage>
        <taxon>Eukaryota</taxon>
        <taxon>Discoba</taxon>
        <taxon>Euglenozoa</taxon>
        <taxon>Kinetoplastea</taxon>
        <taxon>Metakinetoplastina</taxon>
        <taxon>Trypanosomatida</taxon>
        <taxon>Trypanosomatidae</taxon>
        <taxon>Leishmaniinae</taxon>
        <taxon>Leptomonas</taxon>
    </lineage>
</organism>
<sequence length="1389" mass="150841">MPSCPECGLVFDSLHNVQLHRRSGACAKAVSGARAAPAWGVSHAAATRSSSGGNDYERPVRGPMLRPGGAEGHLSRGYMLAAAPPLVTATNVYLTPAEHEVEQTLAYQRSRQAKEVMERERLMLDQQLDLVLQAQQDELQQAPKSQLSQMKLQLLGDQKAQEQSSMNMAYLRNEIAAMRGAIESLSTPQTVGTDKRRKKHTHPRRASSACNTANRRSPTEQDSPQRPRPDSYGGERRSAYTPQRHHTEYGRDNLSTDDDESWSSVDEEMRSDDSGDHVSSRNRRAGHREKKSGSPLSEKICKMLQGVQHQLKSLQTASAPLRQCVDAPFPTVSTLAPGLHLMKFASIEGIDISVPLDEIDVVVKVYYMSYAGNEYLLEPSIEQTFPRHQPPLVRHGSKTLLFTVPPIEFVVHHPKEMVVFVLQAFYRGRLLCWATVFATHCGAIREGLRDSDFDLATALQSPQATMPEASVSVFIEADVNDSLRCAETLLNESNPSAIATGTSSVSPLPHPVPSQLPGLPSLPSPPQGLPLLPGMPGCEGPFLPPVAEVDAMVLQPNNRPVTRFILPPPMGVSILEWQESLAKHLKEIQGRASPPAVGNRAATPPQSSTREEESKEQSGEAKEEDEDAVEAEASNGSNLNGTVTVVDNGKAKAAAATVEPATTELQSVLQASTYQKSASPQPMVKSNSLLQSAVMKRPPTPPKHFTAASCADSQRSLSSQRHTPPLNRSNNPFSKALSSPRSSVPAADRPAVASSLVSSGAAKPYASPTNSSTPENTPALLETPPTNGAPPLPVSGPPPLGKVPYDDMSLVERQRLRPVTDPEGNLAVPRGYKMNRNNPPSVNLAAFDASAEPPVNPCVLLGLALPTSKPPTFPKAPGHGTSGATVDVFLDGVTGLPLDAVCTRLLVFLTDTLDPTTGKTMNPLHDPRVFMRKPDFIVIQDLASRSIEPQFGGQFSTEVSDSTYAVVIIEFLGSVPSSTFVFGHCCLPINKKFFAGNYLCRVRLGDPRRSQERAVADIRPAERIADEQRRATEKYNQMQLELSIDSQALRNILPAPPRKRSECVILGYLIWRIDSSKKDPFFEMPLQLPLSQAELMVFEGRKKHNGTTTPNSKGLTTLEAADSAFPDAIVTPSDALGSVVPFSGERGAFIKIEGIRGVGNDAAMYVVVVYMPKAPPDRQVCYTIMPDWLSDVGAPMFKDAPFIFTGIKHDVTNTVTYMLLKLTNLKVAAEGGVKVEVLGWTMNKLFLDTPGTMRQGRFALPWITGSLQPDVVSDLLTQRIESVHAHLTKRNRLNFLSPPATLLLSQGDSACVSYLVDETPGRGSPRLLLVPAALKKAYPTTTCEGMVGCTLRRAHEQCFGGGDPRATLQRVNVAVQEYLRVTMRTFGKA</sequence>
<protein>
    <submittedName>
        <fullName evidence="2">Uncharacterized protein</fullName>
    </submittedName>
</protein>
<name>A0A0N1ILY4_LEPSE</name>
<feature type="compositionally biased region" description="Polar residues" evidence="1">
    <location>
        <begin position="767"/>
        <end position="776"/>
    </location>
</feature>
<evidence type="ECO:0000256" key="1">
    <source>
        <dbReference type="SAM" id="MobiDB-lite"/>
    </source>
</evidence>
<feature type="compositionally biased region" description="Polar residues" evidence="1">
    <location>
        <begin position="711"/>
        <end position="742"/>
    </location>
</feature>
<feature type="region of interest" description="Disordered" evidence="1">
    <location>
        <begin position="589"/>
        <end position="643"/>
    </location>
</feature>
<feature type="compositionally biased region" description="Basic residues" evidence="1">
    <location>
        <begin position="195"/>
        <end position="205"/>
    </location>
</feature>
<dbReference type="OMA" id="CEGPFLP"/>
<feature type="compositionally biased region" description="Basic and acidic residues" evidence="1">
    <location>
        <begin position="609"/>
        <end position="621"/>
    </location>
</feature>
<feature type="compositionally biased region" description="Pro residues" evidence="1">
    <location>
        <begin position="508"/>
        <end position="525"/>
    </location>
</feature>
<comment type="caution">
    <text evidence="2">The sequence shown here is derived from an EMBL/GenBank/DDBJ whole genome shotgun (WGS) entry which is preliminary data.</text>
</comment>
<feature type="compositionally biased region" description="Polar residues" evidence="1">
    <location>
        <begin position="634"/>
        <end position="643"/>
    </location>
</feature>
<dbReference type="OrthoDB" id="244021at2759"/>
<feature type="compositionally biased region" description="Basic and acidic residues" evidence="1">
    <location>
        <begin position="267"/>
        <end position="279"/>
    </location>
</feature>
<dbReference type="VEuPathDB" id="TriTrypDB:Lsey_0033_0180"/>
<dbReference type="Proteomes" id="UP000038009">
    <property type="component" value="Unassembled WGS sequence"/>
</dbReference>